<feature type="signal peptide" evidence="1">
    <location>
        <begin position="1"/>
        <end position="17"/>
    </location>
</feature>
<dbReference type="AlphaFoldDB" id="A0A0P1EZ75"/>
<organism evidence="2 3">
    <name type="scientific">Thalassobacter stenotrophicus</name>
    <dbReference type="NCBI Taxonomy" id="266809"/>
    <lineage>
        <taxon>Bacteria</taxon>
        <taxon>Pseudomonadati</taxon>
        <taxon>Pseudomonadota</taxon>
        <taxon>Alphaproteobacteria</taxon>
        <taxon>Rhodobacterales</taxon>
        <taxon>Roseobacteraceae</taxon>
        <taxon>Thalassobacter</taxon>
    </lineage>
</organism>
<sequence length="133" mass="14396">MKKLFLLPFLLTVSACVDPNTIEVTTTPTNDQRHVKAVQSLVADKMRDPEATRFKDDAVIYQTSAGDIIVCGTVNAKNAMGGYVGYKQYYARLRGNTLVSFHVPSEGDDAGIGMKWVTTACTQAASGKMKVSS</sequence>
<name>A0A0P1EZ75_9RHOB</name>
<dbReference type="PROSITE" id="PS51257">
    <property type="entry name" value="PROKAR_LIPOPROTEIN"/>
    <property type="match status" value="1"/>
</dbReference>
<reference evidence="2 3" key="1">
    <citation type="submission" date="2015-09" db="EMBL/GenBank/DDBJ databases">
        <authorList>
            <consortium name="Swine Surveillance"/>
        </authorList>
    </citation>
    <scope>NUCLEOTIDE SEQUENCE [LARGE SCALE GENOMIC DNA]</scope>
    <source>
        <strain evidence="2 3">CECT 5294</strain>
    </source>
</reference>
<evidence type="ECO:0000256" key="1">
    <source>
        <dbReference type="SAM" id="SignalP"/>
    </source>
</evidence>
<feature type="chain" id="PRO_5006062083" description="Lipoprotein" evidence="1">
    <location>
        <begin position="18"/>
        <end position="133"/>
    </location>
</feature>
<evidence type="ECO:0008006" key="4">
    <source>
        <dbReference type="Google" id="ProtNLM"/>
    </source>
</evidence>
<accession>A0A0P1EZ75</accession>
<proteinExistence type="predicted"/>
<keyword evidence="1" id="KW-0732">Signal</keyword>
<evidence type="ECO:0000313" key="3">
    <source>
        <dbReference type="Proteomes" id="UP000051298"/>
    </source>
</evidence>
<protein>
    <recommendedName>
        <fullName evidence="4">Lipoprotein</fullName>
    </recommendedName>
</protein>
<dbReference type="EMBL" id="CYRX01000025">
    <property type="protein sequence ID" value="CUH60213.1"/>
    <property type="molecule type" value="Genomic_DNA"/>
</dbReference>
<dbReference type="Proteomes" id="UP000051298">
    <property type="component" value="Unassembled WGS sequence"/>
</dbReference>
<dbReference type="RefSeq" id="WP_058123237.1">
    <property type="nucleotide sequence ID" value="NZ_CYRX01000025.1"/>
</dbReference>
<gene>
    <name evidence="2" type="ORF">THS5294_01502</name>
</gene>
<evidence type="ECO:0000313" key="2">
    <source>
        <dbReference type="EMBL" id="CUH60213.1"/>
    </source>
</evidence>